<proteinExistence type="predicted"/>
<dbReference type="SUPFAM" id="SSF48371">
    <property type="entry name" value="ARM repeat"/>
    <property type="match status" value="1"/>
</dbReference>
<dbReference type="Proteomes" id="UP001181693">
    <property type="component" value="Unassembled WGS sequence"/>
</dbReference>
<sequence>MSTTLAHNMLLSVENTDPHFQLWLSVCSALCACVNNPQNEENQKLCTSAFPQADKWLQHAVHPEIVRPVCSLIGLSVANNRTVQDYFISVGGLDTLANILLQLVNGVQTKKLGCNLAVAVSKTLDACIAENSRAVHLLSKYNIVSNLITLLTSQSLNPEDKFSIVLTLAHCTEDCEPNQYELVKSNGLPLMIQVLTESQDDEIHKAATFILQNCRRITGMLSLSLDEYSLNVKQDINWNKPENCNDEFWENAKEIYQRIEHLQQHLDEDIADIKETEGSRERSLNQKCGVNTASAKFKLPVLNSHLKKQSSGANLACSNRTLKQSNNLPGKLLNNFSYAGNTNHRDSAPKEKAKQQIFQNTAAKHKSTASASGLSNKSDSDSYTAVRELQTGPMCGKKSCRANSTRKSSSISRATNIDPMILCTDIIDREISSFLDSQIPQAQERCSGCQVTAPSMNSRNCSNILQKCPYLCDRHRVIFQMEERHKDELRKLLHVARFPTLHNSLLLTPIRTGEQETQHSRPHGILLTPLRRRIQEEDQYSDNTECFPQIIKSDLDLEQSKGSPGNKQEIINNKLQSPRVQNIKNLSQVNSKRVARKDFTQKEITDLLDGVRRFGHHWNSILWSYPFQKGRSNVDLAKKYKQLQIQQGHEK</sequence>
<comment type="caution">
    <text evidence="2">The sequence shown here is derived from an EMBL/GenBank/DDBJ whole genome shotgun (WGS) entry which is preliminary data.</text>
</comment>
<dbReference type="InterPro" id="IPR016024">
    <property type="entry name" value="ARM-type_fold"/>
</dbReference>
<feature type="compositionally biased region" description="Polar residues" evidence="1">
    <location>
        <begin position="373"/>
        <end position="383"/>
    </location>
</feature>
<organism evidence="2 3">
    <name type="scientific">Pyxicephalus adspersus</name>
    <name type="common">African bullfrog</name>
    <dbReference type="NCBI Taxonomy" id="30357"/>
    <lineage>
        <taxon>Eukaryota</taxon>
        <taxon>Metazoa</taxon>
        <taxon>Chordata</taxon>
        <taxon>Craniata</taxon>
        <taxon>Vertebrata</taxon>
        <taxon>Euteleostomi</taxon>
        <taxon>Amphibia</taxon>
        <taxon>Batrachia</taxon>
        <taxon>Anura</taxon>
        <taxon>Neobatrachia</taxon>
        <taxon>Ranoidea</taxon>
        <taxon>Pyxicephalidae</taxon>
        <taxon>Pyxicephalinae</taxon>
        <taxon>Pyxicephalus</taxon>
    </lineage>
</organism>
<feature type="region of interest" description="Disordered" evidence="1">
    <location>
        <begin position="334"/>
        <end position="383"/>
    </location>
</feature>
<dbReference type="PANTHER" id="PTHR14014:SF0">
    <property type="entry name" value="TELOMERE REPEATS-BINDING BOUQUET FORMATION PROTEIN 1"/>
    <property type="match status" value="1"/>
</dbReference>
<evidence type="ECO:0000313" key="2">
    <source>
        <dbReference type="EMBL" id="DBA16940.1"/>
    </source>
</evidence>
<dbReference type="Gene3D" id="1.25.10.10">
    <property type="entry name" value="Leucine-rich Repeat Variant"/>
    <property type="match status" value="2"/>
</dbReference>
<dbReference type="AlphaFoldDB" id="A0AAV2ZWB7"/>
<protein>
    <recommendedName>
        <fullName evidence="4">Telomere repeats-binding bouquet formation protein 1</fullName>
    </recommendedName>
</protein>
<dbReference type="GO" id="GO:0007129">
    <property type="term" value="P:homologous chromosome pairing at meiosis"/>
    <property type="evidence" value="ECO:0007669"/>
    <property type="project" value="TreeGrafter"/>
</dbReference>
<reference evidence="2" key="1">
    <citation type="thesis" date="2020" institute="ProQuest LLC" country="789 East Eisenhower Parkway, Ann Arbor, MI, USA">
        <title>Comparative Genomics and Chromosome Evolution.</title>
        <authorList>
            <person name="Mudd A.B."/>
        </authorList>
    </citation>
    <scope>NUCLEOTIDE SEQUENCE</scope>
    <source>
        <strain evidence="2">1538</strain>
        <tissue evidence="2">Blood</tissue>
    </source>
</reference>
<accession>A0AAV2ZWB7</accession>
<dbReference type="EMBL" id="DYDO01000010">
    <property type="protein sequence ID" value="DBA16940.1"/>
    <property type="molecule type" value="Genomic_DNA"/>
</dbReference>
<dbReference type="SUPFAM" id="SSF46689">
    <property type="entry name" value="Homeodomain-like"/>
    <property type="match status" value="1"/>
</dbReference>
<evidence type="ECO:0008006" key="4">
    <source>
        <dbReference type="Google" id="ProtNLM"/>
    </source>
</evidence>
<dbReference type="InterPro" id="IPR011989">
    <property type="entry name" value="ARM-like"/>
</dbReference>
<name>A0AAV2ZWB7_PYXAD</name>
<evidence type="ECO:0000313" key="3">
    <source>
        <dbReference type="Proteomes" id="UP001181693"/>
    </source>
</evidence>
<dbReference type="Gene3D" id="1.10.10.60">
    <property type="entry name" value="Homeodomain-like"/>
    <property type="match status" value="1"/>
</dbReference>
<keyword evidence="3" id="KW-1185">Reference proteome</keyword>
<gene>
    <name evidence="2" type="ORF">GDO54_002464</name>
</gene>
<dbReference type="PANTHER" id="PTHR14014">
    <property type="entry name" value="TELOMERE REPEATS-BINDING BOUQUET FORMATION PROTEIN 1"/>
    <property type="match status" value="1"/>
</dbReference>
<evidence type="ECO:0000256" key="1">
    <source>
        <dbReference type="SAM" id="MobiDB-lite"/>
    </source>
</evidence>
<dbReference type="InterPro" id="IPR042359">
    <property type="entry name" value="TERB1"/>
</dbReference>
<dbReference type="InterPro" id="IPR009057">
    <property type="entry name" value="Homeodomain-like_sf"/>
</dbReference>
<dbReference type="GO" id="GO:0070197">
    <property type="term" value="P:meiotic attachment of telomere to nuclear envelope"/>
    <property type="evidence" value="ECO:0007669"/>
    <property type="project" value="InterPro"/>
</dbReference>
<dbReference type="CDD" id="cd11658">
    <property type="entry name" value="SANT_DMAP1_like"/>
    <property type="match status" value="1"/>
</dbReference>
<feature type="compositionally biased region" description="Basic and acidic residues" evidence="1">
    <location>
        <begin position="343"/>
        <end position="354"/>
    </location>
</feature>